<dbReference type="Gene3D" id="3.10.350.10">
    <property type="entry name" value="LysM domain"/>
    <property type="match status" value="1"/>
</dbReference>
<dbReference type="InterPro" id="IPR051425">
    <property type="entry name" value="Formin_Homology"/>
</dbReference>
<dbReference type="InterPro" id="IPR057840">
    <property type="entry name" value="FimV_N"/>
</dbReference>
<dbReference type="CDD" id="cd00118">
    <property type="entry name" value="LysM"/>
    <property type="match status" value="1"/>
</dbReference>
<dbReference type="AlphaFoldDB" id="A0A515DEL4"/>
<dbReference type="Pfam" id="PF25800">
    <property type="entry name" value="FimV_N"/>
    <property type="match status" value="1"/>
</dbReference>
<organism evidence="3 4">
    <name type="scientific">Rhodoferax sediminis</name>
    <dbReference type="NCBI Taxonomy" id="2509614"/>
    <lineage>
        <taxon>Bacteria</taxon>
        <taxon>Pseudomonadati</taxon>
        <taxon>Pseudomonadota</taxon>
        <taxon>Betaproteobacteria</taxon>
        <taxon>Burkholderiales</taxon>
        <taxon>Comamonadaceae</taxon>
        <taxon>Rhodoferax</taxon>
    </lineage>
</organism>
<dbReference type="KEGG" id="rhf:EUB48_17355"/>
<dbReference type="Proteomes" id="UP000316798">
    <property type="component" value="Chromosome"/>
</dbReference>
<keyword evidence="4" id="KW-1185">Reference proteome</keyword>
<dbReference type="NCBIfam" id="TIGR03505">
    <property type="entry name" value="FimV_core"/>
    <property type="match status" value="1"/>
</dbReference>
<protein>
    <submittedName>
        <fullName evidence="3">Fimbrial protein FimV</fullName>
    </submittedName>
</protein>
<dbReference type="OrthoDB" id="5298707at2"/>
<feature type="domain" description="FimV N-terminal" evidence="2">
    <location>
        <begin position="47"/>
        <end position="153"/>
    </location>
</feature>
<reference evidence="3 4" key="1">
    <citation type="submission" date="2019-01" db="EMBL/GenBank/DDBJ databases">
        <title>Genomic insights into a novel species Rhodoferax sp.</title>
        <authorList>
            <person name="Jin L."/>
        </authorList>
    </citation>
    <scope>NUCLEOTIDE SEQUENCE [LARGE SCALE GENOMIC DNA]</scope>
    <source>
        <strain evidence="3 4">CHu59-6-5</strain>
    </source>
</reference>
<dbReference type="InterPro" id="IPR038440">
    <property type="entry name" value="FimV_C_sf"/>
</dbReference>
<dbReference type="InterPro" id="IPR020011">
    <property type="entry name" value="FimV_C"/>
</dbReference>
<evidence type="ECO:0000313" key="3">
    <source>
        <dbReference type="EMBL" id="QDL38856.1"/>
    </source>
</evidence>
<gene>
    <name evidence="3" type="ORF">EUB48_17355</name>
</gene>
<dbReference type="NCBIfam" id="TIGR03504">
    <property type="entry name" value="FimV_Cterm"/>
    <property type="match status" value="1"/>
</dbReference>
<dbReference type="PANTHER" id="PTHR45725">
    <property type="entry name" value="FORMIN HOMOLOGY 2 FAMILY MEMBER"/>
    <property type="match status" value="1"/>
</dbReference>
<dbReference type="InterPro" id="IPR020012">
    <property type="entry name" value="LysM_FimV"/>
</dbReference>
<dbReference type="Gene3D" id="1.20.58.2200">
    <property type="match status" value="1"/>
</dbReference>
<sequence>MMRKKLPADPVFAAQKLMRKSCGWQAGAIAAAIAVSFGLAATDAHALALGRLTVQSALGEPLRAEIDIPDINAEEAASLRATVASPDAFKAAGLEYNAAVSRLQISLQRRPDGRSYLSLRSDRAVNDPFIDVILEANWSTGRIVRDYTMLFDPNLTRQLAPVQPTAPQTSAAAMPPAPAMAAPSARRAPSRPAPAPRATSPAPSGAGNQVTVNRGDTAGRIAAANKPDNVSLDQMLVALLRTNPQAFIAGNVNRIKAGAVLTLPDAQQASATPAGEAQKTIIAQSRDFNEFRHKLAEGAPTMQMAAADRKAGGQLQANVEEKAPAATSPDKLTLSKGAVQGKAAEDSTLAARKARDAEARVAELSKNITELSKLEAASTAAGSAPALAASAATGGVAVAAGEASTAASAAAAATAASEAVAPVAAAASAAAAPAPAVVASAPAPAKVAPTPAPETSFMSELLDNPLAPVAAGGLIALLAGFGFYRARQRKKAGPVDSSFLESRLQPDSFFGSSGGQSVDTTKAAVPSSSMVYSASQLDAAGDVDPVAEADVYLAYGRDLQAEEILKEAIRTNPSRVAIHAKLLEIYAKRRDVKTFELVATEAYNLTAGESPEWEQICKLGQDLDPANPLYQPGGHPPAQDGAPAFGKAPVNDMVSTMPRTLQPALSQSPVPLDLDLDFSADDAPAPPTASRPGLGVDDVVPHMQPAEPTVTINAPTSASVPLDMDFSAATSGLQHSVAAADAAPVHDSGMIEFDMNSLSLSLDLDAAPADAALLASHESAHEPIHDPLATKLALAEEFRAIGDSDGARALAEEVIAQASGSLKARAQQLIAELR</sequence>
<name>A0A515DEL4_9BURK</name>
<feature type="region of interest" description="Disordered" evidence="1">
    <location>
        <begin position="677"/>
        <end position="696"/>
    </location>
</feature>
<dbReference type="InterPro" id="IPR036779">
    <property type="entry name" value="LysM_dom_sf"/>
</dbReference>
<evidence type="ECO:0000313" key="4">
    <source>
        <dbReference type="Proteomes" id="UP000316798"/>
    </source>
</evidence>
<evidence type="ECO:0000256" key="1">
    <source>
        <dbReference type="SAM" id="MobiDB-lite"/>
    </source>
</evidence>
<feature type="region of interest" description="Disordered" evidence="1">
    <location>
        <begin position="304"/>
        <end position="345"/>
    </location>
</feature>
<dbReference type="EMBL" id="CP035503">
    <property type="protein sequence ID" value="QDL38856.1"/>
    <property type="molecule type" value="Genomic_DNA"/>
</dbReference>
<accession>A0A515DEL4</accession>
<dbReference type="PANTHER" id="PTHR45725:SF18">
    <property type="entry name" value="ORC1-LIKE AAA ATPASE DOMAIN-CONTAINING PROTEIN"/>
    <property type="match status" value="1"/>
</dbReference>
<feature type="region of interest" description="Disordered" evidence="1">
    <location>
        <begin position="162"/>
        <end position="212"/>
    </location>
</feature>
<feature type="compositionally biased region" description="Low complexity" evidence="1">
    <location>
        <begin position="162"/>
        <end position="187"/>
    </location>
</feature>
<evidence type="ECO:0000259" key="2">
    <source>
        <dbReference type="Pfam" id="PF25800"/>
    </source>
</evidence>
<proteinExistence type="predicted"/>
<dbReference type="InterPro" id="IPR018392">
    <property type="entry name" value="LysM"/>
</dbReference>